<evidence type="ECO:0000256" key="5">
    <source>
        <dbReference type="RuleBase" id="RU003719"/>
    </source>
</evidence>
<dbReference type="InterPro" id="IPR043322">
    <property type="entry name" value="CtBP"/>
</dbReference>
<comment type="similarity">
    <text evidence="1 5">Belongs to the D-isomer specific 2-hydroxyacid dehydrogenase family.</text>
</comment>
<dbReference type="InterPro" id="IPR036291">
    <property type="entry name" value="NAD(P)-bd_dom_sf"/>
</dbReference>
<evidence type="ECO:0000313" key="8">
    <source>
        <dbReference type="EMBL" id="TWT36446.1"/>
    </source>
</evidence>
<sequence length="333" mass="35871">MKIVRCDRELETPLVDQTLRDWGHELLLLPEDVSEDGLCAAAADCELLLMCYTPVSARVLDAAPRLRGIVKYGVGIDAIDIPAAHARGVAVVNIPGYAEETVAEAAFAMLIALAKKLPALGRVMQSDGWAWPTEQWLASDIAGKTLGIIGCGKIGAALARMAGAGFRARIVGYDPHKSPEEMNSAGIEPYDDLHAMLTECDFVSLHAVLCDTTRGLIGAAELAAMKPTAVLVNTARGALVDEAALLDALRHGQIGGAGLDVFSQEPVDRQTHPLRELYTMDNVMLLPHLAFYTAEAMRRLELETLDRCREIIGGRPVTILSNDPRLRMGAATR</sequence>
<dbReference type="InterPro" id="IPR029752">
    <property type="entry name" value="D-isomer_DH_CS1"/>
</dbReference>
<feature type="domain" description="D-isomer specific 2-hydroxyacid dehydrogenase NAD-binding" evidence="7">
    <location>
        <begin position="107"/>
        <end position="290"/>
    </location>
</feature>
<dbReference type="GO" id="GO:0008652">
    <property type="term" value="P:amino acid biosynthetic process"/>
    <property type="evidence" value="ECO:0007669"/>
    <property type="project" value="UniProtKB-KW"/>
</dbReference>
<dbReference type="CDD" id="cd05299">
    <property type="entry name" value="CtBP_dh"/>
    <property type="match status" value="1"/>
</dbReference>
<dbReference type="InterPro" id="IPR006140">
    <property type="entry name" value="D-isomer_DH_NAD-bd"/>
</dbReference>
<dbReference type="OrthoDB" id="277029at2"/>
<dbReference type="GO" id="GO:0003714">
    <property type="term" value="F:transcription corepressor activity"/>
    <property type="evidence" value="ECO:0007669"/>
    <property type="project" value="InterPro"/>
</dbReference>
<accession>A0A5C5VCX6</accession>
<dbReference type="GO" id="GO:0051287">
    <property type="term" value="F:NAD binding"/>
    <property type="evidence" value="ECO:0007669"/>
    <property type="project" value="InterPro"/>
</dbReference>
<feature type="domain" description="D-isomer specific 2-hydroxyacid dehydrogenase catalytic" evidence="6">
    <location>
        <begin position="32"/>
        <end position="317"/>
    </location>
</feature>
<dbReference type="PROSITE" id="PS00671">
    <property type="entry name" value="D_2_HYDROXYACID_DH_3"/>
    <property type="match status" value="1"/>
</dbReference>
<dbReference type="EMBL" id="SIHJ01000001">
    <property type="protein sequence ID" value="TWT36446.1"/>
    <property type="molecule type" value="Genomic_DNA"/>
</dbReference>
<dbReference type="Gene3D" id="3.40.50.720">
    <property type="entry name" value="NAD(P)-binding Rossmann-like Domain"/>
    <property type="match status" value="2"/>
</dbReference>
<keyword evidence="9" id="KW-1185">Reference proteome</keyword>
<reference evidence="8 9" key="1">
    <citation type="submission" date="2019-02" db="EMBL/GenBank/DDBJ databases">
        <title>Deep-cultivation of Planctomycetes and their phenomic and genomic characterization uncovers novel biology.</title>
        <authorList>
            <person name="Wiegand S."/>
            <person name="Jogler M."/>
            <person name="Boedeker C."/>
            <person name="Pinto D."/>
            <person name="Vollmers J."/>
            <person name="Rivas-Marin E."/>
            <person name="Kohn T."/>
            <person name="Peeters S.H."/>
            <person name="Heuer A."/>
            <person name="Rast P."/>
            <person name="Oberbeckmann S."/>
            <person name="Bunk B."/>
            <person name="Jeske O."/>
            <person name="Meyerdierks A."/>
            <person name="Storesund J.E."/>
            <person name="Kallscheuer N."/>
            <person name="Luecker S."/>
            <person name="Lage O.M."/>
            <person name="Pohl T."/>
            <person name="Merkel B.J."/>
            <person name="Hornburger P."/>
            <person name="Mueller R.-W."/>
            <person name="Bruemmer F."/>
            <person name="Labrenz M."/>
            <person name="Spormann A.M."/>
            <person name="Op Den Camp H."/>
            <person name="Overmann J."/>
            <person name="Amann R."/>
            <person name="Jetten M.S.M."/>
            <person name="Mascher T."/>
            <person name="Medema M.H."/>
            <person name="Devos D.P."/>
            <person name="Kaster A.-K."/>
            <person name="Ovreas L."/>
            <person name="Rohde M."/>
            <person name="Galperin M.Y."/>
            <person name="Jogler C."/>
        </authorList>
    </citation>
    <scope>NUCLEOTIDE SEQUENCE [LARGE SCALE GENOMIC DNA]</scope>
    <source>
        <strain evidence="8 9">KOR34</strain>
    </source>
</reference>
<dbReference type="PANTHER" id="PTHR42789">
    <property type="entry name" value="D-ISOMER SPECIFIC 2-HYDROXYACID DEHYDROGENASE FAMILY PROTEIN (AFU_ORTHOLOGUE AFUA_6G10090)"/>
    <property type="match status" value="1"/>
</dbReference>
<keyword evidence="3 5" id="KW-0560">Oxidoreductase</keyword>
<dbReference type="GO" id="GO:0008465">
    <property type="term" value="F:hydroxypyruvate reductase (NADH) activity"/>
    <property type="evidence" value="ECO:0007669"/>
    <property type="project" value="UniProtKB-EC"/>
</dbReference>
<organism evidence="8 9">
    <name type="scientific">Posidoniimonas corsicana</name>
    <dbReference type="NCBI Taxonomy" id="1938618"/>
    <lineage>
        <taxon>Bacteria</taxon>
        <taxon>Pseudomonadati</taxon>
        <taxon>Planctomycetota</taxon>
        <taxon>Planctomycetia</taxon>
        <taxon>Pirellulales</taxon>
        <taxon>Lacipirellulaceae</taxon>
        <taxon>Posidoniimonas</taxon>
    </lineage>
</organism>
<dbReference type="FunFam" id="3.40.50.720:FF:000203">
    <property type="entry name" value="D-3-phosphoglycerate dehydrogenase (SerA)"/>
    <property type="match status" value="1"/>
</dbReference>
<evidence type="ECO:0000259" key="7">
    <source>
        <dbReference type="Pfam" id="PF02826"/>
    </source>
</evidence>
<dbReference type="InterPro" id="IPR050857">
    <property type="entry name" value="D-2-hydroxyacid_DH"/>
</dbReference>
<keyword evidence="2" id="KW-0028">Amino-acid biosynthesis</keyword>
<proteinExistence type="inferred from homology"/>
<dbReference type="SUPFAM" id="SSF52283">
    <property type="entry name" value="Formate/glycerate dehydrogenase catalytic domain-like"/>
    <property type="match status" value="1"/>
</dbReference>
<evidence type="ECO:0000256" key="4">
    <source>
        <dbReference type="ARBA" id="ARBA00023027"/>
    </source>
</evidence>
<evidence type="ECO:0000313" key="9">
    <source>
        <dbReference type="Proteomes" id="UP000316714"/>
    </source>
</evidence>
<dbReference type="EC" id="1.1.1.29" evidence="8"/>
<dbReference type="Proteomes" id="UP000316714">
    <property type="component" value="Unassembled WGS sequence"/>
</dbReference>
<evidence type="ECO:0000256" key="2">
    <source>
        <dbReference type="ARBA" id="ARBA00022605"/>
    </source>
</evidence>
<dbReference type="AlphaFoldDB" id="A0A5C5VCX6"/>
<protein>
    <submittedName>
        <fullName evidence="8">Glycerate dehydrogenase</fullName>
        <ecNumber evidence="8">1.1.1.29</ecNumber>
    </submittedName>
</protein>
<evidence type="ECO:0000256" key="1">
    <source>
        <dbReference type="ARBA" id="ARBA00005854"/>
    </source>
</evidence>
<dbReference type="Pfam" id="PF02826">
    <property type="entry name" value="2-Hacid_dh_C"/>
    <property type="match status" value="1"/>
</dbReference>
<name>A0A5C5VCX6_9BACT</name>
<dbReference type="InterPro" id="IPR029753">
    <property type="entry name" value="D-isomer_DH_CS"/>
</dbReference>
<evidence type="ECO:0000259" key="6">
    <source>
        <dbReference type="Pfam" id="PF00389"/>
    </source>
</evidence>
<gene>
    <name evidence="8" type="primary">hprA_2</name>
    <name evidence="8" type="ORF">KOR34_13520</name>
</gene>
<dbReference type="RefSeq" id="WP_146563356.1">
    <property type="nucleotide sequence ID" value="NZ_SIHJ01000001.1"/>
</dbReference>
<dbReference type="SUPFAM" id="SSF51735">
    <property type="entry name" value="NAD(P)-binding Rossmann-fold domains"/>
    <property type="match status" value="1"/>
</dbReference>
<comment type="caution">
    <text evidence="8">The sequence shown here is derived from an EMBL/GenBank/DDBJ whole genome shotgun (WGS) entry which is preliminary data.</text>
</comment>
<dbReference type="PROSITE" id="PS00065">
    <property type="entry name" value="D_2_HYDROXYACID_DH_1"/>
    <property type="match status" value="1"/>
</dbReference>
<dbReference type="Pfam" id="PF00389">
    <property type="entry name" value="2-Hacid_dh"/>
    <property type="match status" value="1"/>
</dbReference>
<dbReference type="InterPro" id="IPR006139">
    <property type="entry name" value="D-isomer_2_OHA_DH_cat_dom"/>
</dbReference>
<keyword evidence="4" id="KW-0520">NAD</keyword>
<dbReference type="PANTHER" id="PTHR42789:SF1">
    <property type="entry name" value="D-ISOMER SPECIFIC 2-HYDROXYACID DEHYDROGENASE FAMILY PROTEIN (AFU_ORTHOLOGUE AFUA_6G10090)"/>
    <property type="match status" value="1"/>
</dbReference>
<evidence type="ECO:0000256" key="3">
    <source>
        <dbReference type="ARBA" id="ARBA00023002"/>
    </source>
</evidence>